<proteinExistence type="predicted"/>
<feature type="domain" description="Transposase IS4-like" evidence="1">
    <location>
        <begin position="28"/>
        <end position="115"/>
    </location>
</feature>
<dbReference type="Proteomes" id="UP000180088">
    <property type="component" value="Unassembled WGS sequence"/>
</dbReference>
<reference evidence="2 3" key="1">
    <citation type="submission" date="2016-09" db="EMBL/GenBank/DDBJ databases">
        <title>Chromobacterium muskegensis sp. nov., an insecticidal bacterium isolated from Sphagnum bogs.</title>
        <authorList>
            <person name="Sparks M.E."/>
            <person name="Blackburn M.B."/>
            <person name="Gundersen-Rindal D.E."/>
            <person name="Mitchell A."/>
            <person name="Farrar R."/>
            <person name="Kuhar D."/>
        </authorList>
    </citation>
    <scope>NUCLEOTIDE SEQUENCE [LARGE SCALE GENOMIC DNA]</scope>
    <source>
        <strain evidence="2 3">37-2</strain>
    </source>
</reference>
<dbReference type="EMBL" id="MKCS01000001">
    <property type="protein sequence ID" value="OHX13380.1"/>
    <property type="molecule type" value="Genomic_DNA"/>
</dbReference>
<gene>
    <name evidence="2" type="ORF">BI347_07540</name>
</gene>
<accession>A0A1S1X1V7</accession>
<dbReference type="AlphaFoldDB" id="A0A1S1X1V7"/>
<dbReference type="GO" id="GO:0006313">
    <property type="term" value="P:DNA transposition"/>
    <property type="evidence" value="ECO:0007669"/>
    <property type="project" value="InterPro"/>
</dbReference>
<dbReference type="InterPro" id="IPR002559">
    <property type="entry name" value="Transposase_11"/>
</dbReference>
<evidence type="ECO:0000313" key="2">
    <source>
        <dbReference type="EMBL" id="OHX13380.1"/>
    </source>
</evidence>
<dbReference type="STRING" id="1903179.BI347_07540"/>
<protein>
    <recommendedName>
        <fullName evidence="1">Transposase IS4-like domain-containing protein</fullName>
    </recommendedName>
</protein>
<name>A0A1S1X1V7_9NEIS</name>
<sequence>MQLADEPAATATLDGADDIQGCYAEPVDRGIMPVIPPRKNAKPWKSKITGSEVRNAAIAVCKRLRRLIWKHWSGYHRRSLAETKMHGFKRPCSRVMARTFDRQVAELQVRAALLNHFTTLGPPKAVAVAAMG</sequence>
<evidence type="ECO:0000313" key="3">
    <source>
        <dbReference type="Proteomes" id="UP000180088"/>
    </source>
</evidence>
<dbReference type="Pfam" id="PF01609">
    <property type="entry name" value="DDE_Tnp_1"/>
    <property type="match status" value="1"/>
</dbReference>
<comment type="caution">
    <text evidence="2">The sequence shown here is derived from an EMBL/GenBank/DDBJ whole genome shotgun (WGS) entry which is preliminary data.</text>
</comment>
<dbReference type="GO" id="GO:0003677">
    <property type="term" value="F:DNA binding"/>
    <property type="evidence" value="ECO:0007669"/>
    <property type="project" value="InterPro"/>
</dbReference>
<organism evidence="2 3">
    <name type="scientific">Chromobacterium sphagni</name>
    <dbReference type="NCBI Taxonomy" id="1903179"/>
    <lineage>
        <taxon>Bacteria</taxon>
        <taxon>Pseudomonadati</taxon>
        <taxon>Pseudomonadota</taxon>
        <taxon>Betaproteobacteria</taxon>
        <taxon>Neisseriales</taxon>
        <taxon>Chromobacteriaceae</taxon>
        <taxon>Chromobacterium</taxon>
    </lineage>
</organism>
<dbReference type="GO" id="GO:0004803">
    <property type="term" value="F:transposase activity"/>
    <property type="evidence" value="ECO:0007669"/>
    <property type="project" value="InterPro"/>
</dbReference>
<evidence type="ECO:0000259" key="1">
    <source>
        <dbReference type="Pfam" id="PF01609"/>
    </source>
</evidence>
<dbReference type="OrthoDB" id="8451553at2"/>